<dbReference type="GO" id="GO:0051301">
    <property type="term" value="P:cell division"/>
    <property type="evidence" value="ECO:0007669"/>
    <property type="project" value="UniProtKB-KW"/>
</dbReference>
<dbReference type="HAMAP" id="MF_01808">
    <property type="entry name" value="Recomb_XerC_XerD"/>
    <property type="match status" value="1"/>
</dbReference>
<dbReference type="GO" id="GO:0007059">
    <property type="term" value="P:chromosome segregation"/>
    <property type="evidence" value="ECO:0007669"/>
    <property type="project" value="UniProtKB-UniRule"/>
</dbReference>
<dbReference type="InterPro" id="IPR011010">
    <property type="entry name" value="DNA_brk_join_enz"/>
</dbReference>
<dbReference type="eggNOG" id="COG4974">
    <property type="taxonomic scope" value="Bacteria"/>
</dbReference>
<comment type="function">
    <text evidence="9">Site-specific tyrosine recombinase, which acts by catalyzing the cutting and rejoining of the recombining DNA molecules. The XerC-XerD complex is essential to convert dimers of the bacterial chromosome into monomers to permit their segregation at cell division. It also contributes to the segregational stability of plasmids.</text>
</comment>
<evidence type="ECO:0000256" key="5">
    <source>
        <dbReference type="ARBA" id="ARBA00022908"/>
    </source>
</evidence>
<evidence type="ECO:0000256" key="3">
    <source>
        <dbReference type="ARBA" id="ARBA00022618"/>
    </source>
</evidence>
<dbReference type="PROSITE" id="PS51898">
    <property type="entry name" value="TYR_RECOMBINASE"/>
    <property type="match status" value="1"/>
</dbReference>
<dbReference type="Gene3D" id="1.10.443.10">
    <property type="entry name" value="Intergrase catalytic core"/>
    <property type="match status" value="1"/>
</dbReference>
<dbReference type="KEGG" id="ccu:Ccur_07060"/>
<keyword evidence="3 9" id="KW-0132">Cell division</keyword>
<proteinExistence type="inferred from homology"/>
<evidence type="ECO:0000256" key="8">
    <source>
        <dbReference type="ARBA" id="ARBA00023306"/>
    </source>
</evidence>
<dbReference type="Gene3D" id="1.10.150.130">
    <property type="match status" value="1"/>
</dbReference>
<dbReference type="OrthoDB" id="9801717at2"/>
<protein>
    <recommendedName>
        <fullName evidence="9">Tyrosine recombinase XerC</fullName>
    </recommendedName>
</protein>
<dbReference type="Proteomes" id="UP000000954">
    <property type="component" value="Chromosome"/>
</dbReference>
<keyword evidence="4 9" id="KW-0159">Chromosome partition</keyword>
<keyword evidence="13" id="KW-1185">Reference proteome</keyword>
<dbReference type="InterPro" id="IPR023009">
    <property type="entry name" value="Tyrosine_recombinase_XerC/XerD"/>
</dbReference>
<dbReference type="GO" id="GO:0009037">
    <property type="term" value="F:tyrosine-based site-specific recombinase activity"/>
    <property type="evidence" value="ECO:0007669"/>
    <property type="project" value="UniProtKB-UniRule"/>
</dbReference>
<evidence type="ECO:0000256" key="9">
    <source>
        <dbReference type="HAMAP-Rule" id="MF_01808"/>
    </source>
</evidence>
<evidence type="ECO:0000313" key="13">
    <source>
        <dbReference type="Proteomes" id="UP000000954"/>
    </source>
</evidence>
<keyword evidence="8 9" id="KW-0131">Cell cycle</keyword>
<comment type="subcellular location">
    <subcellularLocation>
        <location evidence="1 9">Cytoplasm</location>
    </subcellularLocation>
</comment>
<dbReference type="AlphaFoldDB" id="C7MNC6"/>
<dbReference type="InterPro" id="IPR050090">
    <property type="entry name" value="Tyrosine_recombinase_XerCD"/>
</dbReference>
<comment type="subunit">
    <text evidence="9">Forms a cyclic heterotetrameric complex composed of two molecules of XerC and two molecules of XerD.</text>
</comment>
<dbReference type="PANTHER" id="PTHR30349">
    <property type="entry name" value="PHAGE INTEGRASE-RELATED"/>
    <property type="match status" value="1"/>
</dbReference>
<dbReference type="RefSeq" id="WP_012803104.1">
    <property type="nucleotide sequence ID" value="NC_013170.1"/>
</dbReference>
<dbReference type="GO" id="GO:0005737">
    <property type="term" value="C:cytoplasm"/>
    <property type="evidence" value="ECO:0007669"/>
    <property type="project" value="UniProtKB-SubCell"/>
</dbReference>
<dbReference type="PANTHER" id="PTHR30349:SF77">
    <property type="entry name" value="TYROSINE RECOMBINASE XERC"/>
    <property type="match status" value="1"/>
</dbReference>
<evidence type="ECO:0000313" key="12">
    <source>
        <dbReference type="EMBL" id="ACU94416.1"/>
    </source>
</evidence>
<evidence type="ECO:0000259" key="10">
    <source>
        <dbReference type="PROSITE" id="PS51898"/>
    </source>
</evidence>
<dbReference type="InterPro" id="IPR013762">
    <property type="entry name" value="Integrase-like_cat_sf"/>
</dbReference>
<dbReference type="Pfam" id="PF02899">
    <property type="entry name" value="Phage_int_SAM_1"/>
    <property type="match status" value="1"/>
</dbReference>
<dbReference type="InterPro" id="IPR004107">
    <property type="entry name" value="Integrase_SAM-like_N"/>
</dbReference>
<keyword evidence="2 9" id="KW-0963">Cytoplasm</keyword>
<comment type="similarity">
    <text evidence="9">Belongs to the 'phage' integrase family. XerC subfamily.</text>
</comment>
<feature type="active site" description="O-(3'-phospho-DNA)-tyrosine intermediate" evidence="9">
    <location>
        <position position="296"/>
    </location>
</feature>
<dbReference type="EMBL" id="CP001682">
    <property type="protein sequence ID" value="ACU94416.1"/>
    <property type="molecule type" value="Genomic_DNA"/>
</dbReference>
<evidence type="ECO:0000256" key="7">
    <source>
        <dbReference type="ARBA" id="ARBA00023172"/>
    </source>
</evidence>
<dbReference type="PROSITE" id="PS51900">
    <property type="entry name" value="CB"/>
    <property type="match status" value="1"/>
</dbReference>
<dbReference type="GO" id="GO:0003677">
    <property type="term" value="F:DNA binding"/>
    <property type="evidence" value="ECO:0007669"/>
    <property type="project" value="UniProtKB-UniRule"/>
</dbReference>
<reference evidence="12 13" key="1">
    <citation type="journal article" date="2009" name="Stand. Genomic Sci.">
        <title>Complete genome sequence of Cryptobacterium curtum type strain (12-3).</title>
        <authorList>
            <person name="Mavrommatis K."/>
            <person name="Pukall R."/>
            <person name="Rohde C."/>
            <person name="Chen F."/>
            <person name="Sims D."/>
            <person name="Brettin T."/>
            <person name="Kuske C."/>
            <person name="Detter J.C."/>
            <person name="Han C."/>
            <person name="Lapidus A."/>
            <person name="Copeland A."/>
            <person name="Glavina Del Rio T."/>
            <person name="Nolan M."/>
            <person name="Lucas S."/>
            <person name="Tice H."/>
            <person name="Cheng J.F."/>
            <person name="Bruce D."/>
            <person name="Goodwin L."/>
            <person name="Pitluck S."/>
            <person name="Ovchinnikova G."/>
            <person name="Pati A."/>
            <person name="Ivanova N."/>
            <person name="Chen A."/>
            <person name="Palaniappan K."/>
            <person name="Chain P."/>
            <person name="D'haeseleer P."/>
            <person name="Goker M."/>
            <person name="Bristow J."/>
            <person name="Eisen J.A."/>
            <person name="Markowitz V."/>
            <person name="Hugenholtz P."/>
            <person name="Rohde M."/>
            <person name="Klenk H.P."/>
            <person name="Kyrpides N.C."/>
        </authorList>
    </citation>
    <scope>NUCLEOTIDE SEQUENCE [LARGE SCALE GENOMIC DNA]</scope>
    <source>
        <strain evidence="13">ATCC 700683 / DSM 15641 / 12-3</strain>
    </source>
</reference>
<evidence type="ECO:0000259" key="11">
    <source>
        <dbReference type="PROSITE" id="PS51900"/>
    </source>
</evidence>
<feature type="active site" evidence="9">
    <location>
        <position position="287"/>
    </location>
</feature>
<name>C7MNC6_CRYCD</name>
<dbReference type="GO" id="GO:0006313">
    <property type="term" value="P:DNA transposition"/>
    <property type="evidence" value="ECO:0007669"/>
    <property type="project" value="UniProtKB-UniRule"/>
</dbReference>
<keyword evidence="7 9" id="KW-0233">DNA recombination</keyword>
<evidence type="ECO:0000256" key="4">
    <source>
        <dbReference type="ARBA" id="ARBA00022829"/>
    </source>
</evidence>
<dbReference type="InterPro" id="IPR002104">
    <property type="entry name" value="Integrase_catalytic"/>
</dbReference>
<dbReference type="HOGENOM" id="CLU_027562_9_0_11"/>
<dbReference type="Pfam" id="PF00589">
    <property type="entry name" value="Phage_integrase"/>
    <property type="match status" value="1"/>
</dbReference>
<feature type="active site" evidence="9">
    <location>
        <position position="261"/>
    </location>
</feature>
<gene>
    <name evidence="9" type="primary">xerC</name>
    <name evidence="12" type="ordered locus">Ccur_07060</name>
</gene>
<dbReference type="SUPFAM" id="SSF56349">
    <property type="entry name" value="DNA breaking-rejoining enzymes"/>
    <property type="match status" value="1"/>
</dbReference>
<feature type="active site" evidence="9">
    <location>
        <position position="189"/>
    </location>
</feature>
<feature type="active site" evidence="9">
    <location>
        <position position="264"/>
    </location>
</feature>
<organism evidence="12 13">
    <name type="scientific">Cryptobacterium curtum (strain ATCC 700683 / DSM 15641 / CCUG 43107 / 12-3)</name>
    <dbReference type="NCBI Taxonomy" id="469378"/>
    <lineage>
        <taxon>Bacteria</taxon>
        <taxon>Bacillati</taxon>
        <taxon>Actinomycetota</taxon>
        <taxon>Coriobacteriia</taxon>
        <taxon>Eggerthellales</taxon>
        <taxon>Eggerthellaceae</taxon>
        <taxon>Cryptobacterium</taxon>
    </lineage>
</organism>
<evidence type="ECO:0000256" key="1">
    <source>
        <dbReference type="ARBA" id="ARBA00004496"/>
    </source>
</evidence>
<dbReference type="InterPro" id="IPR044068">
    <property type="entry name" value="CB"/>
</dbReference>
<feature type="active site" evidence="9">
    <location>
        <position position="165"/>
    </location>
</feature>
<dbReference type="InterPro" id="IPR010998">
    <property type="entry name" value="Integrase_recombinase_N"/>
</dbReference>
<feature type="domain" description="Core-binding (CB)" evidence="11">
    <location>
        <begin position="10"/>
        <end position="95"/>
    </location>
</feature>
<sequence length="315" mass="35412">MTTKHQTESHSAELLVARYLEELTSTGRASAHTIRNYGNDLADWLRFAERSNINALEPSHRDIRLYLVDLDAARYAKATINRRLSSLRGFFRWGQIAGLFEHNPAEAVSSLKEGKHLPHRIPPSDMVRILRVNGPRDEQGKTRLQTPIQMRDQAVLEFLYACGARISEAAALTVDAVDLDRGTARLFGKGSKERVVYLHALAIESMGAYLHFARNDLLRGRTDPGYFFLSTRGLPMNTDAIRKMFKTTLIQAGVRAAYTPHDMRHTFASDLLEGGADLRSVQELLGHSSLSTTQIYTHVSIAQMRKVHKQAHPRA</sequence>
<dbReference type="STRING" id="469378.Ccur_07060"/>
<evidence type="ECO:0000256" key="6">
    <source>
        <dbReference type="ARBA" id="ARBA00023125"/>
    </source>
</evidence>
<accession>C7MNC6</accession>
<keyword evidence="5 9" id="KW-0229">DNA integration</keyword>
<keyword evidence="6 9" id="KW-0238">DNA-binding</keyword>
<feature type="domain" description="Tyr recombinase" evidence="10">
    <location>
        <begin position="116"/>
        <end position="309"/>
    </location>
</feature>
<evidence type="ECO:0000256" key="2">
    <source>
        <dbReference type="ARBA" id="ARBA00022490"/>
    </source>
</evidence>